<feature type="transmembrane region" description="Helical" evidence="1">
    <location>
        <begin position="73"/>
        <end position="94"/>
    </location>
</feature>
<dbReference type="AlphaFoldDB" id="A0A6L6J695"/>
<dbReference type="EMBL" id="WMIE01000002">
    <property type="protein sequence ID" value="MTH77470.1"/>
    <property type="molecule type" value="Genomic_DNA"/>
</dbReference>
<proteinExistence type="predicted"/>
<evidence type="ECO:0008006" key="4">
    <source>
        <dbReference type="Google" id="ProtNLM"/>
    </source>
</evidence>
<dbReference type="OrthoDB" id="7355053at2"/>
<reference evidence="2 3" key="1">
    <citation type="submission" date="2019-11" db="EMBL/GenBank/DDBJ databases">
        <authorList>
            <person name="Dong K."/>
        </authorList>
    </citation>
    <scope>NUCLEOTIDE SEQUENCE [LARGE SCALE GENOMIC DNA]</scope>
    <source>
        <strain evidence="2 3">NBRC 111993</strain>
    </source>
</reference>
<keyword evidence="1" id="KW-0472">Membrane</keyword>
<organism evidence="2 3">
    <name type="scientific">Paracoccus aestuariivivens</name>
    <dbReference type="NCBI Taxonomy" id="1820333"/>
    <lineage>
        <taxon>Bacteria</taxon>
        <taxon>Pseudomonadati</taxon>
        <taxon>Pseudomonadota</taxon>
        <taxon>Alphaproteobacteria</taxon>
        <taxon>Rhodobacterales</taxon>
        <taxon>Paracoccaceae</taxon>
        <taxon>Paracoccus</taxon>
    </lineage>
</organism>
<dbReference type="Proteomes" id="UP000478183">
    <property type="component" value="Unassembled WGS sequence"/>
</dbReference>
<keyword evidence="1" id="KW-0812">Transmembrane</keyword>
<keyword evidence="3" id="KW-1185">Reference proteome</keyword>
<evidence type="ECO:0000313" key="2">
    <source>
        <dbReference type="EMBL" id="MTH77470.1"/>
    </source>
</evidence>
<dbReference type="Pfam" id="PF11351">
    <property type="entry name" value="GTA_holin_3TM"/>
    <property type="match status" value="1"/>
</dbReference>
<evidence type="ECO:0000256" key="1">
    <source>
        <dbReference type="SAM" id="Phobius"/>
    </source>
</evidence>
<evidence type="ECO:0000313" key="3">
    <source>
        <dbReference type="Proteomes" id="UP000478183"/>
    </source>
</evidence>
<protein>
    <recommendedName>
        <fullName evidence="4">Methionine synthase I</fullName>
    </recommendedName>
</protein>
<accession>A0A6L6J695</accession>
<dbReference type="InterPro" id="IPR021497">
    <property type="entry name" value="GTA_holin_3TM"/>
</dbReference>
<feature type="transmembrane region" description="Helical" evidence="1">
    <location>
        <begin position="106"/>
        <end position="123"/>
    </location>
</feature>
<keyword evidence="1" id="KW-1133">Transmembrane helix</keyword>
<sequence length="173" mass="19028">MDRFLGAGSAVTTVANAATGMAEVFRENSTRRMELNEEAYARAMTELAGEFATAPHGWFDGLMNALNRMPRPLLTLGTIGLFAYAMIEPVGFGLRMENLNLVPEPLWWLLGAIISFYFGAREAHYFRARPRIPIPPREAPQAAMPSPVAAVVVTNDFPDNAALRDWAASRATE</sequence>
<gene>
    <name evidence="2" type="ORF">GL286_07010</name>
</gene>
<comment type="caution">
    <text evidence="2">The sequence shown here is derived from an EMBL/GenBank/DDBJ whole genome shotgun (WGS) entry which is preliminary data.</text>
</comment>
<name>A0A6L6J695_9RHOB</name>